<dbReference type="AlphaFoldDB" id="A0A517ZXS5"/>
<proteinExistence type="predicted"/>
<dbReference type="EMBL" id="CP036276">
    <property type="protein sequence ID" value="QDU47279.1"/>
    <property type="molecule type" value="Genomic_DNA"/>
</dbReference>
<reference evidence="1 2" key="1">
    <citation type="submission" date="2019-02" db="EMBL/GenBank/DDBJ databases">
        <title>Deep-cultivation of Planctomycetes and their phenomic and genomic characterization uncovers novel biology.</title>
        <authorList>
            <person name="Wiegand S."/>
            <person name="Jogler M."/>
            <person name="Boedeker C."/>
            <person name="Pinto D."/>
            <person name="Vollmers J."/>
            <person name="Rivas-Marin E."/>
            <person name="Kohn T."/>
            <person name="Peeters S.H."/>
            <person name="Heuer A."/>
            <person name="Rast P."/>
            <person name="Oberbeckmann S."/>
            <person name="Bunk B."/>
            <person name="Jeske O."/>
            <person name="Meyerdierks A."/>
            <person name="Storesund J.E."/>
            <person name="Kallscheuer N."/>
            <person name="Luecker S."/>
            <person name="Lage O.M."/>
            <person name="Pohl T."/>
            <person name="Merkel B.J."/>
            <person name="Hornburger P."/>
            <person name="Mueller R.-W."/>
            <person name="Bruemmer F."/>
            <person name="Labrenz M."/>
            <person name="Spormann A.M."/>
            <person name="Op den Camp H."/>
            <person name="Overmann J."/>
            <person name="Amann R."/>
            <person name="Jetten M.S.M."/>
            <person name="Mascher T."/>
            <person name="Medema M.H."/>
            <person name="Devos D.P."/>
            <person name="Kaster A.-K."/>
            <person name="Ovreas L."/>
            <person name="Rohde M."/>
            <person name="Galperin M.Y."/>
            <person name="Jogler C."/>
        </authorList>
    </citation>
    <scope>NUCLEOTIDE SEQUENCE [LARGE SCALE GENOMIC DNA]</scope>
    <source>
        <strain evidence="1 2">Mal52</strain>
    </source>
</reference>
<sequence length="50" mass="5396">MRAKPFVKPAVVDERVNDPVSQIDVDLTYGTTMIDPSNGRSPTVCGPASY</sequence>
<accession>A0A517ZXS5</accession>
<dbReference type="Proteomes" id="UP000319383">
    <property type="component" value="Chromosome"/>
</dbReference>
<protein>
    <submittedName>
        <fullName evidence="1">Uncharacterized protein</fullName>
    </submittedName>
</protein>
<evidence type="ECO:0000313" key="1">
    <source>
        <dbReference type="EMBL" id="QDU47279.1"/>
    </source>
</evidence>
<keyword evidence="2" id="KW-1185">Reference proteome</keyword>
<name>A0A517ZXS5_9PLAN</name>
<organism evidence="1 2">
    <name type="scientific">Symmachiella dynata</name>
    <dbReference type="NCBI Taxonomy" id="2527995"/>
    <lineage>
        <taxon>Bacteria</taxon>
        <taxon>Pseudomonadati</taxon>
        <taxon>Planctomycetota</taxon>
        <taxon>Planctomycetia</taxon>
        <taxon>Planctomycetales</taxon>
        <taxon>Planctomycetaceae</taxon>
        <taxon>Symmachiella</taxon>
    </lineage>
</organism>
<gene>
    <name evidence="1" type="ORF">Mal52_58070</name>
</gene>
<dbReference type="KEGG" id="sdyn:Mal52_58070"/>
<evidence type="ECO:0000313" key="2">
    <source>
        <dbReference type="Proteomes" id="UP000319383"/>
    </source>
</evidence>